<sequence length="97" mass="10955">MGVKHGREYSDILEDLIKAIAKIPDRYTFFEMEEEDWERLGAADRGEVDEALAEDLFYALGGESMITVGSGVVIHDKENHRLNILIGEDELDFVALI</sequence>
<dbReference type="EMBL" id="JBHTKX010000013">
    <property type="protein sequence ID" value="MFD1131648.1"/>
    <property type="molecule type" value="Genomic_DNA"/>
</dbReference>
<dbReference type="Proteomes" id="UP001597169">
    <property type="component" value="Unassembled WGS sequence"/>
</dbReference>
<name>A0ABW3Q385_9BACL</name>
<dbReference type="RefSeq" id="WP_251584850.1">
    <property type="nucleotide sequence ID" value="NZ_JBHTKX010000013.1"/>
</dbReference>
<accession>A0ABW3Q385</accession>
<keyword evidence="2" id="KW-1185">Reference proteome</keyword>
<protein>
    <submittedName>
        <fullName evidence="1">Uncharacterized protein</fullName>
    </submittedName>
</protein>
<evidence type="ECO:0000313" key="2">
    <source>
        <dbReference type="Proteomes" id="UP001597169"/>
    </source>
</evidence>
<reference evidence="2" key="1">
    <citation type="journal article" date="2019" name="Int. J. Syst. Evol. Microbiol.">
        <title>The Global Catalogue of Microorganisms (GCM) 10K type strain sequencing project: providing services to taxonomists for standard genome sequencing and annotation.</title>
        <authorList>
            <consortium name="The Broad Institute Genomics Platform"/>
            <consortium name="The Broad Institute Genome Sequencing Center for Infectious Disease"/>
            <person name="Wu L."/>
            <person name="Ma J."/>
        </authorList>
    </citation>
    <scope>NUCLEOTIDE SEQUENCE [LARGE SCALE GENOMIC DNA]</scope>
    <source>
        <strain evidence="2">CCUG 53519</strain>
    </source>
</reference>
<comment type="caution">
    <text evidence="1">The sequence shown here is derived from an EMBL/GenBank/DDBJ whole genome shotgun (WGS) entry which is preliminary data.</text>
</comment>
<organism evidence="1 2">
    <name type="scientific">Paenibacillus provencensis</name>
    <dbReference type="NCBI Taxonomy" id="441151"/>
    <lineage>
        <taxon>Bacteria</taxon>
        <taxon>Bacillati</taxon>
        <taxon>Bacillota</taxon>
        <taxon>Bacilli</taxon>
        <taxon>Bacillales</taxon>
        <taxon>Paenibacillaceae</taxon>
        <taxon>Paenibacillus</taxon>
    </lineage>
</organism>
<evidence type="ECO:0000313" key="1">
    <source>
        <dbReference type="EMBL" id="MFD1131648.1"/>
    </source>
</evidence>
<gene>
    <name evidence="1" type="ORF">ACFQ3J_26430</name>
</gene>
<proteinExistence type="predicted"/>